<keyword evidence="4" id="KW-1185">Reference proteome</keyword>
<dbReference type="Pfam" id="PF03732">
    <property type="entry name" value="Retrotrans_gag"/>
    <property type="match status" value="1"/>
</dbReference>
<gene>
    <name evidence="5" type="primary">LOC107465929</name>
</gene>
<dbReference type="GO" id="GO:0008270">
    <property type="term" value="F:zinc ion binding"/>
    <property type="evidence" value="ECO:0007669"/>
    <property type="project" value="UniProtKB-KW"/>
</dbReference>
<evidence type="ECO:0000256" key="2">
    <source>
        <dbReference type="SAM" id="MobiDB-lite"/>
    </source>
</evidence>
<feature type="domain" description="CCHC-type" evidence="3">
    <location>
        <begin position="280"/>
        <end position="295"/>
    </location>
</feature>
<evidence type="ECO:0000313" key="4">
    <source>
        <dbReference type="Proteomes" id="UP000515211"/>
    </source>
</evidence>
<proteinExistence type="predicted"/>
<organism evidence="4 5">
    <name type="scientific">Arachis duranensis</name>
    <name type="common">Wild peanut</name>
    <dbReference type="NCBI Taxonomy" id="130453"/>
    <lineage>
        <taxon>Eukaryota</taxon>
        <taxon>Viridiplantae</taxon>
        <taxon>Streptophyta</taxon>
        <taxon>Embryophyta</taxon>
        <taxon>Tracheophyta</taxon>
        <taxon>Spermatophyta</taxon>
        <taxon>Magnoliopsida</taxon>
        <taxon>eudicotyledons</taxon>
        <taxon>Gunneridae</taxon>
        <taxon>Pentapetalae</taxon>
        <taxon>rosids</taxon>
        <taxon>fabids</taxon>
        <taxon>Fabales</taxon>
        <taxon>Fabaceae</taxon>
        <taxon>Papilionoideae</taxon>
        <taxon>50 kb inversion clade</taxon>
        <taxon>dalbergioids sensu lato</taxon>
        <taxon>Dalbergieae</taxon>
        <taxon>Pterocarpus clade</taxon>
        <taxon>Arachis</taxon>
    </lineage>
</organism>
<keyword evidence="1" id="KW-0863">Zinc-finger</keyword>
<evidence type="ECO:0000256" key="1">
    <source>
        <dbReference type="PROSITE-ProRule" id="PRU00047"/>
    </source>
</evidence>
<sequence length="391" mass="44509">MARLGQLAGNGNENGEENTNDNAEGNGDNMGGAPITLATFLKVHLPSFRDSTNPTEVDNWYLLLIIRQLLGESQHWWQGECRLLQLQNADVPWDVFQTAFYIKYFPESEREAKEMELMQLKQGSLFVADYTSRFEKLCRFSRVCQGTPKTYESWKCIKYQRSLKVSIMTAVAPMEIRIFSDFVNKARVVKEYTKTVASSKDTHGGNTSRGCGKYFHPRGQSFKRGGYAPQGQGGFRKNTRNQFKYAKGRGNHSKISLDLTCVRCGHFHPYDSCKIGIGGCFKCGLPSHITRDCTRGKNPNAVLIAMYDTGALHLFISFAKVEELGLKVSEMAFEMHNKYLLPRIDDLMDQLQGDGVFSKIDLRFGYHQIRVKVDDILKTAFRTRYGHYEFT</sequence>
<dbReference type="KEGG" id="adu:107465929"/>
<dbReference type="PANTHER" id="PTHR15503:SF42">
    <property type="entry name" value="ZINC FINGER, CCHC-TYPE, RETROTRANSPOSON GAG DOMAIN, ASPARTIC PEPTIDASE DOMAIN PROTEIN-RELATED"/>
    <property type="match status" value="1"/>
</dbReference>
<dbReference type="InterPro" id="IPR005162">
    <property type="entry name" value="Retrotrans_gag_dom"/>
</dbReference>
<feature type="region of interest" description="Disordered" evidence="2">
    <location>
        <begin position="1"/>
        <end position="29"/>
    </location>
</feature>
<dbReference type="Gene3D" id="3.10.10.10">
    <property type="entry name" value="HIV Type 1 Reverse Transcriptase, subunit A, domain 1"/>
    <property type="match status" value="1"/>
</dbReference>
<accession>A0A6P4BD92</accession>
<reference evidence="4" key="1">
    <citation type="journal article" date="2016" name="Nat. Genet.">
        <title>The genome sequences of Arachis duranensis and Arachis ipaensis, the diploid ancestors of cultivated peanut.</title>
        <authorList>
            <person name="Bertioli D.J."/>
            <person name="Cannon S.B."/>
            <person name="Froenicke L."/>
            <person name="Huang G."/>
            <person name="Farmer A.D."/>
            <person name="Cannon E.K."/>
            <person name="Liu X."/>
            <person name="Gao D."/>
            <person name="Clevenger J."/>
            <person name="Dash S."/>
            <person name="Ren L."/>
            <person name="Moretzsohn M.C."/>
            <person name="Shirasawa K."/>
            <person name="Huang W."/>
            <person name="Vidigal B."/>
            <person name="Abernathy B."/>
            <person name="Chu Y."/>
            <person name="Niederhuth C.E."/>
            <person name="Umale P."/>
            <person name="Araujo A.C."/>
            <person name="Kozik A."/>
            <person name="Kim K.D."/>
            <person name="Burow M.D."/>
            <person name="Varshney R.K."/>
            <person name="Wang X."/>
            <person name="Zhang X."/>
            <person name="Barkley N."/>
            <person name="Guimaraes P.M."/>
            <person name="Isobe S."/>
            <person name="Guo B."/>
            <person name="Liao B."/>
            <person name="Stalker H.T."/>
            <person name="Schmitz R.J."/>
            <person name="Scheffler B.E."/>
            <person name="Leal-Bertioli S.C."/>
            <person name="Xun X."/>
            <person name="Jackson S.A."/>
            <person name="Michelmore R."/>
            <person name="Ozias-Akins P."/>
        </authorList>
    </citation>
    <scope>NUCLEOTIDE SEQUENCE [LARGE SCALE GENOMIC DNA]</scope>
    <source>
        <strain evidence="4">cv. V14167</strain>
    </source>
</reference>
<dbReference type="Gene3D" id="3.30.70.270">
    <property type="match status" value="1"/>
</dbReference>
<dbReference type="Proteomes" id="UP000515211">
    <property type="component" value="Chromosome 9"/>
</dbReference>
<name>A0A6P4BD92_ARADU</name>
<keyword evidence="1" id="KW-0479">Metal-binding</keyword>
<dbReference type="InterPro" id="IPR043128">
    <property type="entry name" value="Rev_trsase/Diguanyl_cyclase"/>
</dbReference>
<dbReference type="PROSITE" id="PS50158">
    <property type="entry name" value="ZF_CCHC"/>
    <property type="match status" value="1"/>
</dbReference>
<dbReference type="AlphaFoldDB" id="A0A6P4BD92"/>
<evidence type="ECO:0000313" key="5">
    <source>
        <dbReference type="RefSeq" id="XP_015940403.1"/>
    </source>
</evidence>
<dbReference type="RefSeq" id="XP_015940403.1">
    <property type="nucleotide sequence ID" value="XM_016084917.1"/>
</dbReference>
<dbReference type="InterPro" id="IPR032567">
    <property type="entry name" value="RTL1-rel"/>
</dbReference>
<dbReference type="PANTHER" id="PTHR15503">
    <property type="entry name" value="LDOC1 RELATED"/>
    <property type="match status" value="1"/>
</dbReference>
<dbReference type="GO" id="GO:0003676">
    <property type="term" value="F:nucleic acid binding"/>
    <property type="evidence" value="ECO:0007669"/>
    <property type="project" value="InterPro"/>
</dbReference>
<reference evidence="5" key="2">
    <citation type="submission" date="2025-08" db="UniProtKB">
        <authorList>
            <consortium name="RefSeq"/>
        </authorList>
    </citation>
    <scope>IDENTIFICATION</scope>
    <source>
        <tissue evidence="5">Whole plant</tissue>
    </source>
</reference>
<keyword evidence="1" id="KW-0862">Zinc</keyword>
<dbReference type="GeneID" id="107465929"/>
<dbReference type="SUPFAM" id="SSF56672">
    <property type="entry name" value="DNA/RNA polymerases"/>
    <property type="match status" value="1"/>
</dbReference>
<evidence type="ECO:0000259" key="3">
    <source>
        <dbReference type="PROSITE" id="PS50158"/>
    </source>
</evidence>
<dbReference type="InterPro" id="IPR001878">
    <property type="entry name" value="Znf_CCHC"/>
</dbReference>
<dbReference type="InterPro" id="IPR043502">
    <property type="entry name" value="DNA/RNA_pol_sf"/>
</dbReference>
<protein>
    <submittedName>
        <fullName evidence="5">Uncharacterized protein LOC107465929</fullName>
    </submittedName>
</protein>